<accession>A0A371C7W2</accession>
<name>A0A371C7W2_YARLL</name>
<dbReference type="Proteomes" id="UP000256601">
    <property type="component" value="Unassembled WGS sequence"/>
</dbReference>
<evidence type="ECO:0000313" key="3">
    <source>
        <dbReference type="Proteomes" id="UP000256601"/>
    </source>
</evidence>
<organism evidence="2 3">
    <name type="scientific">Yarrowia lipolytica</name>
    <name type="common">Candida lipolytica</name>
    <dbReference type="NCBI Taxonomy" id="4952"/>
    <lineage>
        <taxon>Eukaryota</taxon>
        <taxon>Fungi</taxon>
        <taxon>Dikarya</taxon>
        <taxon>Ascomycota</taxon>
        <taxon>Saccharomycotina</taxon>
        <taxon>Dipodascomycetes</taxon>
        <taxon>Dipodascales</taxon>
        <taxon>Dipodascales incertae sedis</taxon>
        <taxon>Yarrowia</taxon>
    </lineage>
</organism>
<dbReference type="VEuPathDB" id="FungiDB:YALI1_E27997g"/>
<evidence type="ECO:0000256" key="1">
    <source>
        <dbReference type="SAM" id="MobiDB-lite"/>
    </source>
</evidence>
<protein>
    <submittedName>
        <fullName evidence="2">Uncharacterized protein</fullName>
    </submittedName>
</protein>
<feature type="region of interest" description="Disordered" evidence="1">
    <location>
        <begin position="1"/>
        <end position="22"/>
    </location>
</feature>
<evidence type="ECO:0000313" key="2">
    <source>
        <dbReference type="EMBL" id="RDW26100.1"/>
    </source>
</evidence>
<dbReference type="VEuPathDB" id="FungiDB:YALI0_E23650g"/>
<sequence length="535" mass="60192">MDLMNLTPYCSEPSPMRQSPQLTTWGSWSSPYDYARNYSPDHHRFNGNPSKTTVTTDYCPPTVTTLSPHTNYRRHPTALAVDMIGFCDPAPEDSYSTESSSSSTSSETFADFVQHLLIPPDIRRDDSNLFSNLEFTEEELHRILMLNIERVESQALEATPYATKGIPWSTFKPRQEKNMTFASKVGRWLKSLPMHPRILMSPQVYFPQKVKRNHFQQELHEQLFEVCSVEDSDDDGSSQCDDIKDMGYEQENPKYGYWNDINMSPFPVSWIPPSALSSPHVQLCIDQMEPMENIGMCKIMLSTSELLMLRNESAPGACVGSSYPLYPHATDFVEDEMYDLKSRIYTYNVLYHARLESMIGEPVRSPATEPPLRSDTEFHIRNMSLADVGLVASAPASLVVSNYLPYVCRGLPRENEIWGRRSSSSVHSRDLSVSTSELSDITNIADIASIANRPTSSKLPCPIGLGSPFRSSRSRHHFRRPFAGYASRRARTGFGDVDGPGPKKVRVDEDLGQCGEVELLRGPESAGSSTFMLPH</sequence>
<dbReference type="EMBL" id="KZ858986">
    <property type="protein sequence ID" value="RDW26100.1"/>
    <property type="molecule type" value="Genomic_DNA"/>
</dbReference>
<proteinExistence type="predicted"/>
<dbReference type="AlphaFoldDB" id="A0A371C7W2"/>
<gene>
    <name evidence="2" type="ORF">B0I71DRAFT_170597</name>
</gene>
<reference evidence="2 3" key="1">
    <citation type="submission" date="2018-07" db="EMBL/GenBank/DDBJ databases">
        <title>Draft Genome Assemblies for Five Robust Yarrowia lipolytica Strains Exhibiting High Lipid Production and Pentose Sugar Utilization and Sugar Alcohol Secretion from Undetoxified Lignocellulosic Biomass Hydrolysates.</title>
        <authorList>
            <consortium name="DOE Joint Genome Institute"/>
            <person name="Walker C."/>
            <person name="Ryu S."/>
            <person name="Na H."/>
            <person name="Zane M."/>
            <person name="LaButti K."/>
            <person name="Lipzen A."/>
            <person name="Haridas S."/>
            <person name="Barry K."/>
            <person name="Grigoriev I.V."/>
            <person name="Quarterman J."/>
            <person name="Slininger P."/>
            <person name="Dien B."/>
            <person name="Trinh C.T."/>
        </authorList>
    </citation>
    <scope>NUCLEOTIDE SEQUENCE [LARGE SCALE GENOMIC DNA]</scope>
    <source>
        <strain evidence="2 3">YB392</strain>
    </source>
</reference>